<reference evidence="1 2" key="1">
    <citation type="submission" date="2016-07" db="EMBL/GenBank/DDBJ databases">
        <title>Genome analysis of Flavihumibacter stibioxidans YS-17.</title>
        <authorList>
            <person name="Shi K."/>
            <person name="Han Y."/>
            <person name="Wang G."/>
        </authorList>
    </citation>
    <scope>NUCLEOTIDE SEQUENCE [LARGE SCALE GENOMIC DNA]</scope>
    <source>
        <strain evidence="1 2">YS-17</strain>
    </source>
</reference>
<proteinExistence type="predicted"/>
<dbReference type="EMBL" id="MBUA01000001">
    <property type="protein sequence ID" value="MBC6489485.1"/>
    <property type="molecule type" value="Genomic_DNA"/>
</dbReference>
<name>A0ABR7M398_9BACT</name>
<dbReference type="RefSeq" id="WP_187254846.1">
    <property type="nucleotide sequence ID" value="NZ_JBHULF010000006.1"/>
</dbReference>
<sequence>MKAKSTLLLFVVFIQSILSGVLSPVQAQCSGAPSLSFRNPVLIGGTAAKVGAIYKFANAAPGLDVHAEILILKNTTLFNPDVPGSVQGYHDAWQPYVTAGPRDTSYLEWKFSFKKAGTLIDTILPCLAVTALDIDGDNGQLKEFVEAGTPGSYSVAPTSNLEVSFNGVKSKAIGKVTTIPNIDSSRREAMFQMNFMNVSSIIYRNGAISKKAVPDTRHTSIYFKPFFNTYIVLPVRWLDFTGRRSGSEVTLQWSVAHEEGATDYHVQRSTDQFNWTTIKTIKSNGVSAPEKKYTVADPHADKQKVFYRIRQISYNQQEAYSKTIRLDGLNSQGISVQKFVQSGNRLQLFINTDQSQNLQARIYNMNGQQVTARNFHVVTGRNTCQLQTSQRQTGVLMVVLSNEQGRAVYTDKFMVQ</sequence>
<protein>
    <submittedName>
        <fullName evidence="1">Uncharacterized protein</fullName>
    </submittedName>
</protein>
<evidence type="ECO:0000313" key="2">
    <source>
        <dbReference type="Proteomes" id="UP000765802"/>
    </source>
</evidence>
<gene>
    <name evidence="1" type="ORF">BC349_00780</name>
</gene>
<comment type="caution">
    <text evidence="1">The sequence shown here is derived from an EMBL/GenBank/DDBJ whole genome shotgun (WGS) entry which is preliminary data.</text>
</comment>
<dbReference type="Gene3D" id="2.60.40.10">
    <property type="entry name" value="Immunoglobulins"/>
    <property type="match status" value="1"/>
</dbReference>
<evidence type="ECO:0000313" key="1">
    <source>
        <dbReference type="EMBL" id="MBC6489485.1"/>
    </source>
</evidence>
<dbReference type="InterPro" id="IPR013783">
    <property type="entry name" value="Ig-like_fold"/>
</dbReference>
<keyword evidence="2" id="KW-1185">Reference proteome</keyword>
<dbReference type="NCBIfam" id="TIGR04183">
    <property type="entry name" value="Por_Secre_tail"/>
    <property type="match status" value="1"/>
</dbReference>
<accession>A0ABR7M398</accession>
<dbReference type="Proteomes" id="UP000765802">
    <property type="component" value="Unassembled WGS sequence"/>
</dbReference>
<organism evidence="1 2">
    <name type="scientific">Flavihumibacter stibioxidans</name>
    <dbReference type="NCBI Taxonomy" id="1834163"/>
    <lineage>
        <taxon>Bacteria</taxon>
        <taxon>Pseudomonadati</taxon>
        <taxon>Bacteroidota</taxon>
        <taxon>Chitinophagia</taxon>
        <taxon>Chitinophagales</taxon>
        <taxon>Chitinophagaceae</taxon>
        <taxon>Flavihumibacter</taxon>
    </lineage>
</organism>
<dbReference type="InterPro" id="IPR026444">
    <property type="entry name" value="Secre_tail"/>
</dbReference>